<gene>
    <name evidence="1" type="ORF">DAPPUDRAFT_9871</name>
</gene>
<evidence type="ECO:0000313" key="2">
    <source>
        <dbReference type="Proteomes" id="UP000000305"/>
    </source>
</evidence>
<dbReference type="Proteomes" id="UP000000305">
    <property type="component" value="Unassembled WGS sequence"/>
</dbReference>
<feature type="non-terminal residue" evidence="1">
    <location>
        <position position="1"/>
    </location>
</feature>
<dbReference type="EMBL" id="GL735702">
    <property type="protein sequence ID" value="EFX60725.1"/>
    <property type="molecule type" value="Genomic_DNA"/>
</dbReference>
<accession>E9I5K5</accession>
<dbReference type="InParanoid" id="E9I5K5"/>
<keyword evidence="2" id="KW-1185">Reference proteome</keyword>
<proteinExistence type="predicted"/>
<sequence>DVRWEANLKCRMCMMETADLGQNVEEIGNFNWNIICLPKNNHLNKFDSRLTWKSKQYSLDNEKILL</sequence>
<dbReference type="HOGENOM" id="CLU_2838482_0_0_1"/>
<dbReference type="KEGG" id="dpx:DAPPUDRAFT_9871"/>
<protein>
    <submittedName>
        <fullName evidence="1">Uncharacterized protein</fullName>
    </submittedName>
</protein>
<reference evidence="1 2" key="1">
    <citation type="journal article" date="2011" name="Science">
        <title>The ecoresponsive genome of Daphnia pulex.</title>
        <authorList>
            <person name="Colbourne J.K."/>
            <person name="Pfrender M.E."/>
            <person name="Gilbert D."/>
            <person name="Thomas W.K."/>
            <person name="Tucker A."/>
            <person name="Oakley T.H."/>
            <person name="Tokishita S."/>
            <person name="Aerts A."/>
            <person name="Arnold G.J."/>
            <person name="Basu M.K."/>
            <person name="Bauer D.J."/>
            <person name="Caceres C.E."/>
            <person name="Carmel L."/>
            <person name="Casola C."/>
            <person name="Choi J.H."/>
            <person name="Detter J.C."/>
            <person name="Dong Q."/>
            <person name="Dusheyko S."/>
            <person name="Eads B.D."/>
            <person name="Frohlich T."/>
            <person name="Geiler-Samerotte K.A."/>
            <person name="Gerlach D."/>
            <person name="Hatcher P."/>
            <person name="Jogdeo S."/>
            <person name="Krijgsveld J."/>
            <person name="Kriventseva E.V."/>
            <person name="Kultz D."/>
            <person name="Laforsch C."/>
            <person name="Lindquist E."/>
            <person name="Lopez J."/>
            <person name="Manak J.R."/>
            <person name="Muller J."/>
            <person name="Pangilinan J."/>
            <person name="Patwardhan R.P."/>
            <person name="Pitluck S."/>
            <person name="Pritham E.J."/>
            <person name="Rechtsteiner A."/>
            <person name="Rho M."/>
            <person name="Rogozin I.B."/>
            <person name="Sakarya O."/>
            <person name="Salamov A."/>
            <person name="Schaack S."/>
            <person name="Shapiro H."/>
            <person name="Shiga Y."/>
            <person name="Skalitzky C."/>
            <person name="Smith Z."/>
            <person name="Souvorov A."/>
            <person name="Sung W."/>
            <person name="Tang Z."/>
            <person name="Tsuchiya D."/>
            <person name="Tu H."/>
            <person name="Vos H."/>
            <person name="Wang M."/>
            <person name="Wolf Y.I."/>
            <person name="Yamagata H."/>
            <person name="Yamada T."/>
            <person name="Ye Y."/>
            <person name="Shaw J.R."/>
            <person name="Andrews J."/>
            <person name="Crease T.J."/>
            <person name="Tang H."/>
            <person name="Lucas S.M."/>
            <person name="Robertson H.M."/>
            <person name="Bork P."/>
            <person name="Koonin E.V."/>
            <person name="Zdobnov E.M."/>
            <person name="Grigoriev I.V."/>
            <person name="Lynch M."/>
            <person name="Boore J.L."/>
        </authorList>
    </citation>
    <scope>NUCLEOTIDE SEQUENCE [LARGE SCALE GENOMIC DNA]</scope>
</reference>
<dbReference type="eggNOG" id="KOG0206">
    <property type="taxonomic scope" value="Eukaryota"/>
</dbReference>
<feature type="non-terminal residue" evidence="1">
    <location>
        <position position="66"/>
    </location>
</feature>
<dbReference type="AlphaFoldDB" id="E9I5K5"/>
<organism evidence="1 2">
    <name type="scientific">Daphnia pulex</name>
    <name type="common">Water flea</name>
    <dbReference type="NCBI Taxonomy" id="6669"/>
    <lineage>
        <taxon>Eukaryota</taxon>
        <taxon>Metazoa</taxon>
        <taxon>Ecdysozoa</taxon>
        <taxon>Arthropoda</taxon>
        <taxon>Crustacea</taxon>
        <taxon>Branchiopoda</taxon>
        <taxon>Diplostraca</taxon>
        <taxon>Cladocera</taxon>
        <taxon>Anomopoda</taxon>
        <taxon>Daphniidae</taxon>
        <taxon>Daphnia</taxon>
    </lineage>
</organism>
<dbReference type="OrthoDB" id="9866671at2759"/>
<name>E9I5K5_DAPPU</name>
<dbReference type="STRING" id="6669.E9I5K5"/>
<evidence type="ECO:0000313" key="1">
    <source>
        <dbReference type="EMBL" id="EFX60725.1"/>
    </source>
</evidence>